<dbReference type="GO" id="GO:0005634">
    <property type="term" value="C:nucleus"/>
    <property type="evidence" value="ECO:0007669"/>
    <property type="project" value="UniProtKB-ARBA"/>
</dbReference>
<evidence type="ECO:0000313" key="17">
    <source>
        <dbReference type="Proteomes" id="UP000298787"/>
    </source>
</evidence>
<evidence type="ECO:0000256" key="8">
    <source>
        <dbReference type="ARBA" id="ARBA00022840"/>
    </source>
</evidence>
<organism evidence="16 17">
    <name type="scientific">Collichthys lucidus</name>
    <name type="common">Big head croaker</name>
    <name type="synonym">Sciaena lucida</name>
    <dbReference type="NCBI Taxonomy" id="240159"/>
    <lineage>
        <taxon>Eukaryota</taxon>
        <taxon>Metazoa</taxon>
        <taxon>Chordata</taxon>
        <taxon>Craniata</taxon>
        <taxon>Vertebrata</taxon>
        <taxon>Euteleostomi</taxon>
        <taxon>Actinopterygii</taxon>
        <taxon>Neopterygii</taxon>
        <taxon>Teleostei</taxon>
        <taxon>Neoteleostei</taxon>
        <taxon>Acanthomorphata</taxon>
        <taxon>Eupercaria</taxon>
        <taxon>Sciaenidae</taxon>
        <taxon>Collichthys</taxon>
    </lineage>
</organism>
<evidence type="ECO:0000256" key="5">
    <source>
        <dbReference type="ARBA" id="ARBA00022679"/>
    </source>
</evidence>
<evidence type="ECO:0000313" key="16">
    <source>
        <dbReference type="EMBL" id="TKS83628.1"/>
    </source>
</evidence>
<sequence>MAMSSDPGCERLDPDSDSLTDTMAAMTTKELDGSTANGVRNGAAQKDGAQAKRTPPVRPHLTGRKLSLQERGTYLSSGSGGGYTHVSPRVARRPTVESKRVSISDSQDCIQLNQYKLKSEIGKGSYGVVKLAYNEDDDKHYAMKVVSKKKLMKQCGFPRRPPPRGPKAAQGEQPKILGPLERVYQEIAILKKLDHINIVKLVEVLDDPAEDNLHMVFELMRKGPVMEVPTDSPLSEEQARLYFRDVILGMEYLHYQKIVHRDIKPSNLLLGDDGHVKIADFGVSNQFEGNDALLSSTAGTPAFMAPETLSDTRKSFSGKCPFIDEYILALHNKIRTKPVDFPETPKISEELQTLILRMLDKNPDNRITIPEIKMDQWVTQGGTDPLPLEEEHCSAVEVTEEDIQNSVKFVPSLSAVILVRAMLRKRSFSNPFECPSRREERSMSAPGSLLIKSSTGDGPREGELEDLHEDEPSS</sequence>
<feature type="region of interest" description="Disordered" evidence="14">
    <location>
        <begin position="154"/>
        <end position="173"/>
    </location>
</feature>
<gene>
    <name evidence="16" type="ORF">D9C73_017741</name>
</gene>
<reference evidence="16 17" key="1">
    <citation type="submission" date="2019-01" db="EMBL/GenBank/DDBJ databases">
        <title>Genome Assembly of Collichthys lucidus.</title>
        <authorList>
            <person name="Cai M."/>
            <person name="Xiao S."/>
        </authorList>
    </citation>
    <scope>NUCLEOTIDE SEQUENCE [LARGE SCALE GENOMIC DNA]</scope>
    <source>
        <strain evidence="16">JT15FE1705JMU</strain>
        <tissue evidence="16">Muscle</tissue>
    </source>
</reference>
<evidence type="ECO:0000256" key="14">
    <source>
        <dbReference type="SAM" id="MobiDB-lite"/>
    </source>
</evidence>
<comment type="catalytic activity">
    <reaction evidence="11">
        <text>L-seryl-[protein] + ATP = O-phospho-L-seryl-[protein] + ADP + H(+)</text>
        <dbReference type="Rhea" id="RHEA:17989"/>
        <dbReference type="Rhea" id="RHEA-COMP:9863"/>
        <dbReference type="Rhea" id="RHEA-COMP:11604"/>
        <dbReference type="ChEBI" id="CHEBI:15378"/>
        <dbReference type="ChEBI" id="CHEBI:29999"/>
        <dbReference type="ChEBI" id="CHEBI:30616"/>
        <dbReference type="ChEBI" id="CHEBI:83421"/>
        <dbReference type="ChEBI" id="CHEBI:456216"/>
        <dbReference type="EC" id="2.7.11.17"/>
    </reaction>
</comment>
<feature type="binding site" evidence="12">
    <location>
        <position position="144"/>
    </location>
    <ligand>
        <name>ATP</name>
        <dbReference type="ChEBI" id="CHEBI:30616"/>
    </ligand>
</feature>
<dbReference type="EMBL" id="CM014092">
    <property type="protein sequence ID" value="TKS83628.1"/>
    <property type="molecule type" value="Genomic_DNA"/>
</dbReference>
<dbReference type="PANTHER" id="PTHR43895">
    <property type="entry name" value="CALCIUM/CALMODULIN-DEPENDENT PROTEIN KINASE KINASE-RELATED"/>
    <property type="match status" value="1"/>
</dbReference>
<evidence type="ECO:0000256" key="6">
    <source>
        <dbReference type="ARBA" id="ARBA00022741"/>
    </source>
</evidence>
<dbReference type="PROSITE" id="PS50011">
    <property type="entry name" value="PROTEIN_KINASE_DOM"/>
    <property type="match status" value="1"/>
</dbReference>
<evidence type="ECO:0000256" key="3">
    <source>
        <dbReference type="ARBA" id="ARBA00022490"/>
    </source>
</evidence>
<dbReference type="PROSITE" id="PS00107">
    <property type="entry name" value="PROTEIN_KINASE_ATP"/>
    <property type="match status" value="1"/>
</dbReference>
<comment type="similarity">
    <text evidence="13">Belongs to the protein kinase superfamily.</text>
</comment>
<dbReference type="AlphaFoldDB" id="A0A4U5V7H4"/>
<proteinExistence type="inferred from homology"/>
<evidence type="ECO:0000256" key="7">
    <source>
        <dbReference type="ARBA" id="ARBA00022777"/>
    </source>
</evidence>
<comment type="catalytic activity">
    <reaction evidence="10">
        <text>L-threonyl-[protein] + ATP = O-phospho-L-threonyl-[protein] + ADP + H(+)</text>
        <dbReference type="Rhea" id="RHEA:46608"/>
        <dbReference type="Rhea" id="RHEA-COMP:11060"/>
        <dbReference type="Rhea" id="RHEA-COMP:11605"/>
        <dbReference type="ChEBI" id="CHEBI:15378"/>
        <dbReference type="ChEBI" id="CHEBI:30013"/>
        <dbReference type="ChEBI" id="CHEBI:30616"/>
        <dbReference type="ChEBI" id="CHEBI:61977"/>
        <dbReference type="ChEBI" id="CHEBI:456216"/>
        <dbReference type="EC" id="2.7.11.17"/>
    </reaction>
</comment>
<dbReference type="GO" id="GO:0005524">
    <property type="term" value="F:ATP binding"/>
    <property type="evidence" value="ECO:0007669"/>
    <property type="project" value="UniProtKB-UniRule"/>
</dbReference>
<dbReference type="FunFam" id="3.30.200.20:FF:000429">
    <property type="entry name" value="Calcium/calmodulin-dependent protein kinase kinase"/>
    <property type="match status" value="1"/>
</dbReference>
<dbReference type="PROSITE" id="PS00108">
    <property type="entry name" value="PROTEIN_KINASE_ST"/>
    <property type="match status" value="1"/>
</dbReference>
<keyword evidence="4 13" id="KW-0723">Serine/threonine-protein kinase</keyword>
<dbReference type="GO" id="GO:0004683">
    <property type="term" value="F:calcium/calmodulin-dependent protein kinase activity"/>
    <property type="evidence" value="ECO:0007669"/>
    <property type="project" value="UniProtKB-EC"/>
</dbReference>
<dbReference type="Pfam" id="PF00069">
    <property type="entry name" value="Pkinase"/>
    <property type="match status" value="1"/>
</dbReference>
<keyword evidence="17" id="KW-1185">Reference proteome</keyword>
<dbReference type="Gene3D" id="3.30.200.20">
    <property type="entry name" value="Phosphorylase Kinase, domain 1"/>
    <property type="match status" value="1"/>
</dbReference>
<keyword evidence="6 12" id="KW-0547">Nucleotide-binding</keyword>
<keyword evidence="8 12" id="KW-0067">ATP-binding</keyword>
<evidence type="ECO:0000256" key="10">
    <source>
        <dbReference type="ARBA" id="ARBA00047307"/>
    </source>
</evidence>
<dbReference type="InterPro" id="IPR017441">
    <property type="entry name" value="Protein_kinase_ATP_BS"/>
</dbReference>
<keyword evidence="7 16" id="KW-0418">Kinase</keyword>
<evidence type="ECO:0000256" key="11">
    <source>
        <dbReference type="ARBA" id="ARBA00047430"/>
    </source>
</evidence>
<feature type="domain" description="Protein kinase" evidence="15">
    <location>
        <begin position="115"/>
        <end position="378"/>
    </location>
</feature>
<accession>A0A4U5V7H4</accession>
<feature type="region of interest" description="Disordered" evidence="14">
    <location>
        <begin position="1"/>
        <end position="60"/>
    </location>
</feature>
<dbReference type="Proteomes" id="UP000298787">
    <property type="component" value="Chromosome 15"/>
</dbReference>
<feature type="region of interest" description="Disordered" evidence="14">
    <location>
        <begin position="72"/>
        <end position="96"/>
    </location>
</feature>
<dbReference type="EC" id="2.7.11.17" evidence="2"/>
<dbReference type="InterPro" id="IPR008271">
    <property type="entry name" value="Ser/Thr_kinase_AS"/>
</dbReference>
<protein>
    <recommendedName>
        <fullName evidence="2">calcium/calmodulin-dependent protein kinase</fullName>
        <ecNumber evidence="2">2.7.11.17</ecNumber>
    </recommendedName>
</protein>
<evidence type="ECO:0000256" key="2">
    <source>
        <dbReference type="ARBA" id="ARBA00012434"/>
    </source>
</evidence>
<evidence type="ECO:0000256" key="4">
    <source>
        <dbReference type="ARBA" id="ARBA00022527"/>
    </source>
</evidence>
<dbReference type="InterPro" id="IPR000719">
    <property type="entry name" value="Prot_kinase_dom"/>
</dbReference>
<dbReference type="InterPro" id="IPR011009">
    <property type="entry name" value="Kinase-like_dom_sf"/>
</dbReference>
<dbReference type="GO" id="GO:0005516">
    <property type="term" value="F:calmodulin binding"/>
    <property type="evidence" value="ECO:0007669"/>
    <property type="project" value="UniProtKB-KW"/>
</dbReference>
<evidence type="ECO:0000256" key="9">
    <source>
        <dbReference type="ARBA" id="ARBA00022860"/>
    </source>
</evidence>
<evidence type="ECO:0000259" key="15">
    <source>
        <dbReference type="PROSITE" id="PS50011"/>
    </source>
</evidence>
<name>A0A4U5V7H4_COLLU</name>
<dbReference type="SMART" id="SM00220">
    <property type="entry name" value="S_TKc"/>
    <property type="match status" value="1"/>
</dbReference>
<evidence type="ECO:0000256" key="12">
    <source>
        <dbReference type="PROSITE-ProRule" id="PRU10141"/>
    </source>
</evidence>
<dbReference type="Gene3D" id="1.10.510.10">
    <property type="entry name" value="Transferase(Phosphotransferase) domain 1"/>
    <property type="match status" value="1"/>
</dbReference>
<feature type="region of interest" description="Disordered" evidence="14">
    <location>
        <begin position="430"/>
        <end position="474"/>
    </location>
</feature>
<keyword evidence="9" id="KW-0112">Calmodulin-binding</keyword>
<dbReference type="STRING" id="240159.A0A4U5V7H4"/>
<dbReference type="GO" id="GO:0061762">
    <property type="term" value="P:CAMKK-AMPK signaling cascade"/>
    <property type="evidence" value="ECO:0007669"/>
    <property type="project" value="TreeGrafter"/>
</dbReference>
<feature type="compositionally biased region" description="Acidic residues" evidence="14">
    <location>
        <begin position="463"/>
        <end position="474"/>
    </location>
</feature>
<evidence type="ECO:0000256" key="1">
    <source>
        <dbReference type="ARBA" id="ARBA00004496"/>
    </source>
</evidence>
<keyword evidence="5" id="KW-0808">Transferase</keyword>
<evidence type="ECO:0000256" key="13">
    <source>
        <dbReference type="RuleBase" id="RU000304"/>
    </source>
</evidence>
<dbReference type="SUPFAM" id="SSF56112">
    <property type="entry name" value="Protein kinase-like (PK-like)"/>
    <property type="match status" value="1"/>
</dbReference>
<comment type="subcellular location">
    <subcellularLocation>
        <location evidence="1">Cytoplasm</location>
    </subcellularLocation>
</comment>
<dbReference type="PANTHER" id="PTHR43895:SF26">
    <property type="entry name" value="CALCIUM_CALMODULIN DEPENDENT PROTEIN KINASE KINASE 1"/>
    <property type="match status" value="1"/>
</dbReference>
<dbReference type="GO" id="GO:0005737">
    <property type="term" value="C:cytoplasm"/>
    <property type="evidence" value="ECO:0007669"/>
    <property type="project" value="UniProtKB-SubCell"/>
</dbReference>
<keyword evidence="3" id="KW-0963">Cytoplasm</keyword>